<evidence type="ECO:0000313" key="1">
    <source>
        <dbReference type="EMBL" id="AUG56177.1"/>
    </source>
</evidence>
<dbReference type="EMBL" id="NEMB01000003">
    <property type="protein sequence ID" value="PQQ65643.1"/>
    <property type="molecule type" value="Genomic_DNA"/>
</dbReference>
<dbReference type="AlphaFoldDB" id="A0A2K9DX92"/>
<organism evidence="1 3">
    <name type="scientific">Acetivibrio saccincola</name>
    <dbReference type="NCBI Taxonomy" id="1677857"/>
    <lineage>
        <taxon>Bacteria</taxon>
        <taxon>Bacillati</taxon>
        <taxon>Bacillota</taxon>
        <taxon>Clostridia</taxon>
        <taxon>Eubacteriales</taxon>
        <taxon>Oscillospiraceae</taxon>
        <taxon>Acetivibrio</taxon>
    </lineage>
</organism>
<keyword evidence="3" id="KW-1185">Reference proteome</keyword>
<dbReference type="Proteomes" id="UP000233534">
    <property type="component" value="Chromosome"/>
</dbReference>
<gene>
    <name evidence="2" type="ORF">B9R14_01900</name>
    <name evidence="1" type="ORF">HVS_01035</name>
</gene>
<evidence type="ECO:0000313" key="4">
    <source>
        <dbReference type="Proteomes" id="UP000239720"/>
    </source>
</evidence>
<dbReference type="EMBL" id="CP025197">
    <property type="protein sequence ID" value="AUG56177.1"/>
    <property type="molecule type" value="Genomic_DNA"/>
</dbReference>
<name>A0A2K9DX92_9FIRM</name>
<protein>
    <submittedName>
        <fullName evidence="1">Uncharacterized protein</fullName>
    </submittedName>
</protein>
<accession>A0A2K9DX92</accession>
<evidence type="ECO:0000313" key="3">
    <source>
        <dbReference type="Proteomes" id="UP000233534"/>
    </source>
</evidence>
<reference evidence="1 3" key="1">
    <citation type="submission" date="2017-12" db="EMBL/GenBank/DDBJ databases">
        <title>Complete genome sequence of Herbivorax saccincola GGR1, a novel Cellulosome-producing hydrolytic bacterium in a thermophilic biogas plant, established by Illumina and Nanopore MinION sequencing.</title>
        <authorList>
            <person name="Pechtl A."/>
            <person name="Ruckert C."/>
            <person name="Koeck D.E."/>
            <person name="Maus I."/>
            <person name="Winkler A."/>
            <person name="Kalinowski J."/>
            <person name="Puhler A."/>
            <person name="Schwarz W.W."/>
            <person name="Zverlov V.V."/>
            <person name="Schluter A."/>
            <person name="Liebl W."/>
        </authorList>
    </citation>
    <scope>NUCLEOTIDE SEQUENCE [LARGE SCALE GENOMIC DNA]</scope>
    <source>
        <strain evidence="1">GGR1</strain>
        <strain evidence="3">SR1</strain>
    </source>
</reference>
<dbReference type="RefSeq" id="WP_101298603.1">
    <property type="nucleotide sequence ID" value="NZ_CP025197.1"/>
</dbReference>
<dbReference type="KEGG" id="hsc:HVS_01035"/>
<sequence length="200" mass="23462">MKEEKAINEEQRTGEEDKEFLELKNWLEDTEGTINEEIFNIFFKSNDEELLVAKNIHSILLKVNDLDKEKTREAMGNVIKYMKKELAENRDNIKFEGDIESNEEEFNLEVEKVTEKAVEIVEECCKSVEIILKGLVLFTMGKTAFDVNSVINEFFTKVDEILEKEKAEINKKVNEKIQDLIYSQIGFPEFNFEEELEMED</sequence>
<reference evidence="2 4" key="2">
    <citation type="journal article" date="2018" name="Syst. Appl. Microbiol.">
        <title>Characterization and high-quality draft genome sequence of Herbivorax saccincola A7, an anaerobic, alkaliphilic, thermophilic, cellulolytic, and xylanolytic bacterium.</title>
        <authorList>
            <person name="Aikawa S."/>
            <person name="Baramee S."/>
            <person name="Sermsathanaswadi J."/>
            <person name="Thianheng P."/>
            <person name="Tachaapaikoon C."/>
            <person name="Shikata A."/>
            <person name="Waeonukul R."/>
            <person name="Pason P."/>
            <person name="Ratanakhanokchai K."/>
            <person name="Kosugi A."/>
        </authorList>
    </citation>
    <scope>NUCLEOTIDE SEQUENCE [LARGE SCALE GENOMIC DNA]</scope>
    <source>
        <strain evidence="2 4">A7</strain>
    </source>
</reference>
<proteinExistence type="predicted"/>
<evidence type="ECO:0000313" key="2">
    <source>
        <dbReference type="EMBL" id="PQQ65643.1"/>
    </source>
</evidence>
<dbReference type="Proteomes" id="UP000239720">
    <property type="component" value="Unassembled WGS sequence"/>
</dbReference>